<dbReference type="Gene3D" id="3.10.20.310">
    <property type="entry name" value="membrane protein fhac"/>
    <property type="match status" value="1"/>
</dbReference>
<reference evidence="9" key="1">
    <citation type="submission" date="2005-08" db="EMBL/GenBank/DDBJ databases">
        <title>Complete sequence of Pelodictyon luteolum DSM 273.</title>
        <authorList>
            <consortium name="US DOE Joint Genome Institute"/>
            <person name="Copeland A."/>
            <person name="Lucas S."/>
            <person name="Lapidus A."/>
            <person name="Barry K."/>
            <person name="Detter J.C."/>
            <person name="Glavina T."/>
            <person name="Hammon N."/>
            <person name="Israni S."/>
            <person name="Pitluck S."/>
            <person name="Bryant D."/>
            <person name="Schmutz J."/>
            <person name="Larimer F."/>
            <person name="Land M."/>
            <person name="Kyrpides N."/>
            <person name="Ivanova N."/>
            <person name="Richardson P."/>
        </authorList>
    </citation>
    <scope>NUCLEOTIDE SEQUENCE [LARGE SCALE GENOMIC DNA]</scope>
    <source>
        <strain evidence="9">DSM 273 / BCRC 81028 / 2530</strain>
    </source>
</reference>
<evidence type="ECO:0000259" key="7">
    <source>
        <dbReference type="Pfam" id="PF07244"/>
    </source>
</evidence>
<evidence type="ECO:0000256" key="2">
    <source>
        <dbReference type="ARBA" id="ARBA00022692"/>
    </source>
</evidence>
<name>Q3B2C9_CHLL3</name>
<evidence type="ECO:0000256" key="4">
    <source>
        <dbReference type="ARBA" id="ARBA00023136"/>
    </source>
</evidence>
<feature type="domain" description="Bacterial surface antigen (D15)" evidence="6">
    <location>
        <begin position="545"/>
        <end position="725"/>
    </location>
</feature>
<evidence type="ECO:0000259" key="6">
    <source>
        <dbReference type="Pfam" id="PF01103"/>
    </source>
</evidence>
<dbReference type="Gene3D" id="2.40.160.50">
    <property type="entry name" value="membrane protein fhac: a member of the omp85/tpsb transporter family"/>
    <property type="match status" value="1"/>
</dbReference>
<keyword evidence="9" id="KW-1185">Reference proteome</keyword>
<comment type="subcellular location">
    <subcellularLocation>
        <location evidence="1">Membrane</location>
    </subcellularLocation>
</comment>
<dbReference type="KEGG" id="plt:Plut_1648"/>
<dbReference type="InterPro" id="IPR010827">
    <property type="entry name" value="BamA/TamA_POTRA"/>
</dbReference>
<keyword evidence="2" id="KW-0812">Transmembrane</keyword>
<evidence type="ECO:0008006" key="10">
    <source>
        <dbReference type="Google" id="ProtNLM"/>
    </source>
</evidence>
<keyword evidence="4" id="KW-0472">Membrane</keyword>
<organism evidence="8 9">
    <name type="scientific">Chlorobium luteolum (strain DSM 273 / BCRC 81028 / 2530)</name>
    <name type="common">Pelodictyon luteolum</name>
    <dbReference type="NCBI Taxonomy" id="319225"/>
    <lineage>
        <taxon>Bacteria</taxon>
        <taxon>Pseudomonadati</taxon>
        <taxon>Chlorobiota</taxon>
        <taxon>Chlorobiia</taxon>
        <taxon>Chlorobiales</taxon>
        <taxon>Chlorobiaceae</taxon>
        <taxon>Chlorobium/Pelodictyon group</taxon>
        <taxon>Pelodictyon</taxon>
    </lineage>
</organism>
<dbReference type="AlphaFoldDB" id="Q3B2C9"/>
<feature type="domain" description="POTRA" evidence="7">
    <location>
        <begin position="30"/>
        <end position="119"/>
    </location>
</feature>
<proteinExistence type="predicted"/>
<evidence type="ECO:0000256" key="3">
    <source>
        <dbReference type="ARBA" id="ARBA00022729"/>
    </source>
</evidence>
<dbReference type="InterPro" id="IPR000184">
    <property type="entry name" value="Bac_surfAg_D15"/>
</dbReference>
<evidence type="ECO:0000313" key="9">
    <source>
        <dbReference type="Proteomes" id="UP000002709"/>
    </source>
</evidence>
<keyword evidence="3" id="KW-0732">Signal</keyword>
<dbReference type="EMBL" id="CP000096">
    <property type="protein sequence ID" value="ABB24502.1"/>
    <property type="molecule type" value="Genomic_DNA"/>
</dbReference>
<dbReference type="STRING" id="319225.Plut_1648"/>
<dbReference type="Proteomes" id="UP000002709">
    <property type="component" value="Chromosome"/>
</dbReference>
<dbReference type="InterPro" id="IPR039910">
    <property type="entry name" value="D15-like"/>
</dbReference>
<dbReference type="Pfam" id="PF07244">
    <property type="entry name" value="POTRA"/>
    <property type="match status" value="1"/>
</dbReference>
<protein>
    <recommendedName>
        <fullName evidence="10">Surface antigen (D15)</fullName>
    </recommendedName>
</protein>
<evidence type="ECO:0000256" key="5">
    <source>
        <dbReference type="ARBA" id="ARBA00023237"/>
    </source>
</evidence>
<sequence length="725" mass="81178">MTLVMLASARSPLHAEASNSSPAPAETAPFVGEVDFTGNRAVSDQELQQVIMTTPEKSLLGLGILARRRHPFNMEDFEKDLTLLRKLYTYKGYFFAELDPRFSYKSGGRQVNIDIHVKENEPTRIDSLAYSGISAAPDSLRKEFLQGKILHTGDIFSVERLIDERDRSLSFFREHGYAFFNEDSLRIRIDTVGTRAGVLMQLSLPRRLHYGGVTAVVHTPLPRKSSQEGRIIARDSLSIRIAGGQNISPILITSAIDFRPGMLTRQSREQKTLQNFGATNIFSSIYIQQDSVKNGKLYNTIHLEPAPKHQLEPKILADNRYGSLFLGGALAYENKNLFGGAEQLRTTTEYGTQIGSSNTLLSNLEPGDYDPVVPYELRLRNTLLLPVLKKPGNFYSASAEYSQSRLPVLLTNTNALVRGSYSAASGEKGRIDFDFFDIEWVEKDDLRGFEKLFRTDLADNIGIDPSNEAAVSAGLDSLLDAHVNQTFRLRYNHTNRDPLRPDKTIWKTNILLEHAGAIPWLIDEYIDTRPYNGFTDTDPQIFGTTYSQYVKADTRVTFDKRLTDKSRLAGKVDLGWMAPYGKAEDTPEERRFYSGGSNSMRGWLFNTLGPGNSSSEAVANFGADIKVELALEYRLKFFRLFGQESGVTAFSDLGNIWNRNGPYAFSLNSLTRDFAWDCGLGLRVGSPIGPFRFDFAWRLHDPAKADPWVFGNGGLTFNFGIGEAF</sequence>
<dbReference type="HOGENOM" id="CLU_010929_0_0_10"/>
<dbReference type="GO" id="GO:0019867">
    <property type="term" value="C:outer membrane"/>
    <property type="evidence" value="ECO:0007669"/>
    <property type="project" value="InterPro"/>
</dbReference>
<evidence type="ECO:0000313" key="8">
    <source>
        <dbReference type="EMBL" id="ABB24502.1"/>
    </source>
</evidence>
<evidence type="ECO:0000256" key="1">
    <source>
        <dbReference type="ARBA" id="ARBA00004370"/>
    </source>
</evidence>
<dbReference type="RefSeq" id="WP_011358374.1">
    <property type="nucleotide sequence ID" value="NC_007512.1"/>
</dbReference>
<accession>Q3B2C9</accession>
<dbReference type="PANTHER" id="PTHR12815:SF47">
    <property type="entry name" value="TRANSLOCATION AND ASSEMBLY MODULE SUBUNIT TAMA"/>
    <property type="match status" value="1"/>
</dbReference>
<dbReference type="PANTHER" id="PTHR12815">
    <property type="entry name" value="SORTING AND ASSEMBLY MACHINERY SAMM50 PROTEIN FAMILY MEMBER"/>
    <property type="match status" value="1"/>
</dbReference>
<keyword evidence="5" id="KW-0998">Cell outer membrane</keyword>
<gene>
    <name evidence="8" type="ordered locus">Plut_1648</name>
</gene>
<dbReference type="Pfam" id="PF01103">
    <property type="entry name" value="Omp85"/>
    <property type="match status" value="1"/>
</dbReference>
<dbReference type="eggNOG" id="COG4775">
    <property type="taxonomic scope" value="Bacteria"/>
</dbReference>